<dbReference type="AlphaFoldDB" id="A0A090QM49"/>
<evidence type="ECO:0000313" key="15">
    <source>
        <dbReference type="EMBL" id="GAK96601.1"/>
    </source>
</evidence>
<proteinExistence type="inferred from homology"/>
<evidence type="ECO:0000256" key="9">
    <source>
        <dbReference type="ARBA" id="ARBA00023237"/>
    </source>
</evidence>
<evidence type="ECO:0000256" key="6">
    <source>
        <dbReference type="ARBA" id="ARBA00023077"/>
    </source>
</evidence>
<keyword evidence="2 10" id="KW-0813">Transport</keyword>
<keyword evidence="16" id="KW-1185">Reference proteome</keyword>
<evidence type="ECO:0000259" key="14">
    <source>
        <dbReference type="Pfam" id="PF07715"/>
    </source>
</evidence>
<evidence type="ECO:0000256" key="7">
    <source>
        <dbReference type="ARBA" id="ARBA00023136"/>
    </source>
</evidence>
<dbReference type="InterPro" id="IPR000531">
    <property type="entry name" value="Beta-barrel_TonB"/>
</dbReference>
<dbReference type="STRING" id="319236.BST91_07345"/>
<keyword evidence="5 12" id="KW-0732">Signal</keyword>
<comment type="subcellular location">
    <subcellularLocation>
        <location evidence="1 10">Cell outer membrane</location>
        <topology evidence="1 10">Multi-pass membrane protein</topology>
    </subcellularLocation>
</comment>
<evidence type="ECO:0000256" key="8">
    <source>
        <dbReference type="ARBA" id="ARBA00023170"/>
    </source>
</evidence>
<evidence type="ECO:0000256" key="12">
    <source>
        <dbReference type="SAM" id="SignalP"/>
    </source>
</evidence>
<evidence type="ECO:0000256" key="3">
    <source>
        <dbReference type="ARBA" id="ARBA00022452"/>
    </source>
</evidence>
<keyword evidence="7 10" id="KW-0472">Membrane</keyword>
<evidence type="ECO:0000256" key="5">
    <source>
        <dbReference type="ARBA" id="ARBA00022729"/>
    </source>
</evidence>
<keyword evidence="6 11" id="KW-0798">TonB box</keyword>
<comment type="similarity">
    <text evidence="10 11">Belongs to the TonB-dependent receptor family.</text>
</comment>
<reference evidence="15" key="1">
    <citation type="journal article" date="2014" name="Genome Announc.">
        <title>Draft Genome Sequences of Marine Flavobacterium Nonlabens Strains NR17, NR24, NR27, NR32, NR33, and Ara13.</title>
        <authorList>
            <person name="Nakanishi M."/>
            <person name="Meirelles P."/>
            <person name="Suzuki R."/>
            <person name="Takatani N."/>
            <person name="Mino S."/>
            <person name="Suda W."/>
            <person name="Oshima K."/>
            <person name="Hattori M."/>
            <person name="Ohkuma M."/>
            <person name="Hosokawa M."/>
            <person name="Miyashita K."/>
            <person name="Thompson F.L."/>
            <person name="Niwa A."/>
            <person name="Sawabe T."/>
            <person name="Sawabe T."/>
        </authorList>
    </citation>
    <scope>NUCLEOTIDE SEQUENCE [LARGE SCALE GENOMIC DNA]</scope>
    <source>
        <strain evidence="15">JCM 19294</strain>
    </source>
</reference>
<feature type="domain" description="TonB-dependent receptor plug" evidence="14">
    <location>
        <begin position="49"/>
        <end position="155"/>
    </location>
</feature>
<dbReference type="Gene3D" id="2.170.130.10">
    <property type="entry name" value="TonB-dependent receptor, plug domain"/>
    <property type="match status" value="1"/>
</dbReference>
<protein>
    <submittedName>
        <fullName evidence="15">TonB-dependent receptor</fullName>
    </submittedName>
</protein>
<dbReference type="Gene3D" id="2.40.170.20">
    <property type="entry name" value="TonB-dependent receptor, beta-barrel domain"/>
    <property type="match status" value="1"/>
</dbReference>
<feature type="chain" id="PRO_5001863467" evidence="12">
    <location>
        <begin position="21"/>
        <end position="711"/>
    </location>
</feature>
<dbReference type="eggNOG" id="COG4771">
    <property type="taxonomic scope" value="Bacteria"/>
</dbReference>
<dbReference type="PROSITE" id="PS52016">
    <property type="entry name" value="TONB_DEPENDENT_REC_3"/>
    <property type="match status" value="1"/>
</dbReference>
<accession>A0A090QM49</accession>
<dbReference type="Proteomes" id="UP000029221">
    <property type="component" value="Unassembled WGS sequence"/>
</dbReference>
<comment type="caution">
    <text evidence="15">The sequence shown here is derived from an EMBL/GenBank/DDBJ whole genome shotgun (WGS) entry which is preliminary data.</text>
</comment>
<feature type="signal peptide" evidence="12">
    <location>
        <begin position="1"/>
        <end position="20"/>
    </location>
</feature>
<feature type="domain" description="TonB-dependent receptor-like beta-barrel" evidence="13">
    <location>
        <begin position="256"/>
        <end position="669"/>
    </location>
</feature>
<dbReference type="PANTHER" id="PTHR30069">
    <property type="entry name" value="TONB-DEPENDENT OUTER MEMBRANE RECEPTOR"/>
    <property type="match status" value="1"/>
</dbReference>
<dbReference type="GO" id="GO:0015344">
    <property type="term" value="F:siderophore uptake transmembrane transporter activity"/>
    <property type="evidence" value="ECO:0007669"/>
    <property type="project" value="TreeGrafter"/>
</dbReference>
<dbReference type="InterPro" id="IPR037066">
    <property type="entry name" value="Plug_dom_sf"/>
</dbReference>
<keyword evidence="4 10" id="KW-0812">Transmembrane</keyword>
<dbReference type="InterPro" id="IPR036942">
    <property type="entry name" value="Beta-barrel_TonB_sf"/>
</dbReference>
<name>A0A090QM49_9FLAO</name>
<dbReference type="GO" id="GO:0044718">
    <property type="term" value="P:siderophore transmembrane transport"/>
    <property type="evidence" value="ECO:0007669"/>
    <property type="project" value="TreeGrafter"/>
</dbReference>
<keyword evidence="8 15" id="KW-0675">Receptor</keyword>
<dbReference type="PANTHER" id="PTHR30069:SF29">
    <property type="entry name" value="HEMOGLOBIN AND HEMOGLOBIN-HAPTOGLOBIN-BINDING PROTEIN 1-RELATED"/>
    <property type="match status" value="1"/>
</dbReference>
<evidence type="ECO:0000256" key="2">
    <source>
        <dbReference type="ARBA" id="ARBA00022448"/>
    </source>
</evidence>
<keyword evidence="9 10" id="KW-0998">Cell outer membrane</keyword>
<dbReference type="Pfam" id="PF00593">
    <property type="entry name" value="TonB_dep_Rec_b-barrel"/>
    <property type="match status" value="1"/>
</dbReference>
<evidence type="ECO:0000256" key="1">
    <source>
        <dbReference type="ARBA" id="ARBA00004571"/>
    </source>
</evidence>
<evidence type="ECO:0000313" key="16">
    <source>
        <dbReference type="Proteomes" id="UP000029221"/>
    </source>
</evidence>
<keyword evidence="3 10" id="KW-1134">Transmembrane beta strand</keyword>
<dbReference type="GO" id="GO:0009279">
    <property type="term" value="C:cell outer membrane"/>
    <property type="evidence" value="ECO:0007669"/>
    <property type="project" value="UniProtKB-SubCell"/>
</dbReference>
<evidence type="ECO:0000256" key="10">
    <source>
        <dbReference type="PROSITE-ProRule" id="PRU01360"/>
    </source>
</evidence>
<dbReference type="InterPro" id="IPR012910">
    <property type="entry name" value="Plug_dom"/>
</dbReference>
<gene>
    <name evidence="15" type="ORF">JCM19294_2114</name>
</gene>
<dbReference type="InterPro" id="IPR039426">
    <property type="entry name" value="TonB-dep_rcpt-like"/>
</dbReference>
<evidence type="ECO:0000259" key="13">
    <source>
        <dbReference type="Pfam" id="PF00593"/>
    </source>
</evidence>
<dbReference type="Pfam" id="PF07715">
    <property type="entry name" value="Plug"/>
    <property type="match status" value="1"/>
</dbReference>
<sequence length="711" mass="81081">MKFKFNVLFVLILAFAKANSQQTVVIDTTEVESLDEIVVTGQYNPQSIKKSVYNVRVIKAEQIKQIAAVNVADLLNFNLNLNVTPSASTGRSTVSFFGLDARYFNVLIDNVPIVSDNGVGSNIDLTQINLDDVERIEIVEGSMGVQYGANAVSGVLNIITKKSDKNKWRINLSLQEETVSDEYAWFDEGRHVQGATISHNINDNWYASVGVTRNDFAGFFNNKKGRDYFENDGLRGYEWLPKEQITSNALLGYNNGKHKFFYKFEYFDETINFFNSTVRSNFNSQNSTINPSATDRIYKTSRIFNHLNGSGTFDSGLRYSVSLSYQEQKRRLNEFNYFILTRERTAEIDEVNQSGKFFYSKGTLGNLFKTDRFNAQVGYEITLQEGFDREAAGENILNPKTRNINDFAGFISSEIGLSDNLTVRPGIRFIYNSQFDKKAVYELTARQLFEKGFELRANVGTSYRVPDFTELYYYFVDANHDVQGNENLKPEEGLTTFLSLKKKTWFDNSLIRLENSVKLTYIDLSDRIELSIVNTNPLQYRYVNIDSYRFIGLTNTNSLKLKNWSTSLNATVFGISRELASEDNASDDYLYQFQLNASLNYRYPKWDTVFSLLVNYNGRQQDFRVTGSDSDGNSTFSKIETDAYSWLDASIRKSFLSDQLEATVGARNLFDITRVDTNYTSSGGAHNTATNSILLGYGRSFYLKLLYKLNF</sequence>
<evidence type="ECO:0000256" key="4">
    <source>
        <dbReference type="ARBA" id="ARBA00022692"/>
    </source>
</evidence>
<dbReference type="EMBL" id="BBML01000002">
    <property type="protein sequence ID" value="GAK96601.1"/>
    <property type="molecule type" value="Genomic_DNA"/>
</dbReference>
<evidence type="ECO:0000256" key="11">
    <source>
        <dbReference type="RuleBase" id="RU003357"/>
    </source>
</evidence>
<dbReference type="SUPFAM" id="SSF56935">
    <property type="entry name" value="Porins"/>
    <property type="match status" value="1"/>
</dbReference>
<organism evidence="15 16">
    <name type="scientific">Nonlabens tegetincola</name>
    <dbReference type="NCBI Taxonomy" id="323273"/>
    <lineage>
        <taxon>Bacteria</taxon>
        <taxon>Pseudomonadati</taxon>
        <taxon>Bacteroidota</taxon>
        <taxon>Flavobacteriia</taxon>
        <taxon>Flavobacteriales</taxon>
        <taxon>Flavobacteriaceae</taxon>
        <taxon>Nonlabens</taxon>
    </lineage>
</organism>
<dbReference type="RefSeq" id="WP_042277942.1">
    <property type="nucleotide sequence ID" value="NZ_BBML01000002.1"/>
</dbReference>